<comment type="caution">
    <text evidence="2">The sequence shown here is derived from an EMBL/GenBank/DDBJ whole genome shotgun (WGS) entry which is preliminary data.</text>
</comment>
<proteinExistence type="predicted"/>
<feature type="chain" id="PRO_5041469287" description="Lipoprotein" evidence="1">
    <location>
        <begin position="24"/>
        <end position="152"/>
    </location>
</feature>
<dbReference type="PROSITE" id="PS51257">
    <property type="entry name" value="PROKAR_LIPOPROTEIN"/>
    <property type="match status" value="1"/>
</dbReference>
<keyword evidence="3" id="KW-1185">Reference proteome</keyword>
<dbReference type="RefSeq" id="WP_254760049.1">
    <property type="nucleotide sequence ID" value="NZ_JANCLT010000009.1"/>
</dbReference>
<dbReference type="AlphaFoldDB" id="A0AA41X7F3"/>
<reference evidence="2" key="1">
    <citation type="submission" date="2022-07" db="EMBL/GenBank/DDBJ databases">
        <authorList>
            <person name="Li W.-J."/>
            <person name="Deng Q.-Q."/>
        </authorList>
    </citation>
    <scope>NUCLEOTIDE SEQUENCE</scope>
    <source>
        <strain evidence="2">SYSU M60031</strain>
    </source>
</reference>
<accession>A0AA41X7F3</accession>
<evidence type="ECO:0000313" key="3">
    <source>
        <dbReference type="Proteomes" id="UP001156102"/>
    </source>
</evidence>
<organism evidence="2 3">
    <name type="scientific">Ectobacillus ponti</name>
    <dbReference type="NCBI Taxonomy" id="2961894"/>
    <lineage>
        <taxon>Bacteria</taxon>
        <taxon>Bacillati</taxon>
        <taxon>Bacillota</taxon>
        <taxon>Bacilli</taxon>
        <taxon>Bacillales</taxon>
        <taxon>Bacillaceae</taxon>
        <taxon>Ectobacillus</taxon>
    </lineage>
</organism>
<name>A0AA41X7F3_9BACI</name>
<evidence type="ECO:0000313" key="2">
    <source>
        <dbReference type="EMBL" id="MCP8970132.1"/>
    </source>
</evidence>
<evidence type="ECO:0008006" key="4">
    <source>
        <dbReference type="Google" id="ProtNLM"/>
    </source>
</evidence>
<protein>
    <recommendedName>
        <fullName evidence="4">Lipoprotein</fullName>
    </recommendedName>
</protein>
<gene>
    <name evidence="2" type="ORF">NK662_16545</name>
</gene>
<keyword evidence="1" id="KW-0732">Signal</keyword>
<dbReference type="Proteomes" id="UP001156102">
    <property type="component" value="Unassembled WGS sequence"/>
</dbReference>
<dbReference type="EMBL" id="JANCLT010000009">
    <property type="protein sequence ID" value="MCP8970132.1"/>
    <property type="molecule type" value="Genomic_DNA"/>
</dbReference>
<evidence type="ECO:0000256" key="1">
    <source>
        <dbReference type="SAM" id="SignalP"/>
    </source>
</evidence>
<sequence>MKGLISIGAICLGILGIAGCSDANETKQEKVTSVATITKVVQFQGKEVVSLEIGSKKTNIVKQFSDESTVQKVVDGLEHAKKRDKVLLDKEALDALNAVLKVKYRGGEQQEYFVWLEGNGEQIMVVDSTTDQQSAGYEVNGTYAKNIMSLFQ</sequence>
<feature type="signal peptide" evidence="1">
    <location>
        <begin position="1"/>
        <end position="23"/>
    </location>
</feature>